<feature type="region of interest" description="Disordered" evidence="6">
    <location>
        <begin position="212"/>
        <end position="231"/>
    </location>
</feature>
<dbReference type="Pfam" id="PF05380">
    <property type="entry name" value="Peptidase_A17"/>
    <property type="match status" value="1"/>
</dbReference>
<evidence type="ECO:0000259" key="9">
    <source>
        <dbReference type="PROSITE" id="PS50994"/>
    </source>
</evidence>
<dbReference type="EnsemblMetazoa" id="AALFPA23_007357.R9752">
    <property type="protein sequence ID" value="AALFPA23_007357.P9752"/>
    <property type="gene ID" value="AALFPA23_007357"/>
</dbReference>
<dbReference type="EnsemblMetazoa" id="AALFPA23_007357.R9751">
    <property type="protein sequence ID" value="AALFPA23_007357.P9751"/>
    <property type="gene ID" value="AALFPA23_007357"/>
</dbReference>
<evidence type="ECO:0008006" key="12">
    <source>
        <dbReference type="Google" id="ProtNLM"/>
    </source>
</evidence>
<dbReference type="SMART" id="SM00249">
    <property type="entry name" value="PHD"/>
    <property type="match status" value="1"/>
</dbReference>
<dbReference type="InterPro" id="IPR001965">
    <property type="entry name" value="Znf_PHD"/>
</dbReference>
<reference evidence="10" key="2">
    <citation type="submission" date="2025-05" db="UniProtKB">
        <authorList>
            <consortium name="EnsemblMetazoa"/>
        </authorList>
    </citation>
    <scope>IDENTIFICATION</scope>
    <source>
        <strain evidence="10">Foshan</strain>
    </source>
</reference>
<dbReference type="InterPro" id="IPR013083">
    <property type="entry name" value="Znf_RING/FYVE/PHD"/>
</dbReference>
<dbReference type="InterPro" id="IPR043502">
    <property type="entry name" value="DNA/RNA_pol_sf"/>
</dbReference>
<dbReference type="EnsemblMetazoa" id="AALFPA23_007357.R9753">
    <property type="protein sequence ID" value="AALFPA23_007357.P9753"/>
    <property type="gene ID" value="AALFPA23_007357"/>
</dbReference>
<dbReference type="InterPro" id="IPR008042">
    <property type="entry name" value="Retrotrans_Pao"/>
</dbReference>
<dbReference type="Pfam" id="PF18701">
    <property type="entry name" value="DUF5641"/>
    <property type="match status" value="1"/>
</dbReference>
<keyword evidence="2 4" id="KW-0863">Zinc-finger</keyword>
<dbReference type="InterPro" id="IPR001584">
    <property type="entry name" value="Integrase_cat-core"/>
</dbReference>
<dbReference type="InterPro" id="IPR036397">
    <property type="entry name" value="RNaseH_sf"/>
</dbReference>
<dbReference type="RefSeq" id="XP_062699326.1">
    <property type="nucleotide sequence ID" value="XM_062843342.1"/>
</dbReference>
<reference evidence="11" key="1">
    <citation type="journal article" date="2015" name="Proc. Natl. Acad. Sci. U.S.A.">
        <title>Genome sequence of the Asian Tiger mosquito, Aedes albopictus, reveals insights into its biology, genetics, and evolution.</title>
        <authorList>
            <person name="Chen X.G."/>
            <person name="Jiang X."/>
            <person name="Gu J."/>
            <person name="Xu M."/>
            <person name="Wu Y."/>
            <person name="Deng Y."/>
            <person name="Zhang C."/>
            <person name="Bonizzoni M."/>
            <person name="Dermauw W."/>
            <person name="Vontas J."/>
            <person name="Armbruster P."/>
            <person name="Huang X."/>
            <person name="Yang Y."/>
            <person name="Zhang H."/>
            <person name="He W."/>
            <person name="Peng H."/>
            <person name="Liu Y."/>
            <person name="Wu K."/>
            <person name="Chen J."/>
            <person name="Lirakis M."/>
            <person name="Topalis P."/>
            <person name="Van Leeuwen T."/>
            <person name="Hall A.B."/>
            <person name="Jiang X."/>
            <person name="Thorpe C."/>
            <person name="Mueller R.L."/>
            <person name="Sun C."/>
            <person name="Waterhouse R.M."/>
            <person name="Yan G."/>
            <person name="Tu Z.J."/>
            <person name="Fang X."/>
            <person name="James A.A."/>
        </authorList>
    </citation>
    <scope>NUCLEOTIDE SEQUENCE [LARGE SCALE GENOMIC DNA]</scope>
    <source>
        <strain evidence="11">Foshan</strain>
    </source>
</reference>
<keyword evidence="1" id="KW-0479">Metal-binding</keyword>
<dbReference type="PANTHER" id="PTHR47331:SF1">
    <property type="entry name" value="GAG-LIKE PROTEIN"/>
    <property type="match status" value="1"/>
</dbReference>
<evidence type="ECO:0000256" key="2">
    <source>
        <dbReference type="ARBA" id="ARBA00022771"/>
    </source>
</evidence>
<dbReference type="InterPro" id="IPR005312">
    <property type="entry name" value="DUF1759"/>
</dbReference>
<feature type="domain" description="PHD-type" evidence="7">
    <location>
        <begin position="12"/>
        <end position="63"/>
    </location>
</feature>
<dbReference type="InterPro" id="IPR019787">
    <property type="entry name" value="Znf_PHD-finger"/>
</dbReference>
<accession>A0ABM1YAJ9</accession>
<evidence type="ECO:0000259" key="7">
    <source>
        <dbReference type="PROSITE" id="PS50016"/>
    </source>
</evidence>
<dbReference type="PROSITE" id="PS50994">
    <property type="entry name" value="INTEGRASE"/>
    <property type="match status" value="1"/>
</dbReference>
<dbReference type="PANTHER" id="PTHR47331">
    <property type="entry name" value="PHD-TYPE DOMAIN-CONTAINING PROTEIN"/>
    <property type="match status" value="1"/>
</dbReference>
<name>A0ABM1YAJ9_AEDAL</name>
<feature type="domain" description="Integrase catalytic" evidence="9">
    <location>
        <begin position="1638"/>
        <end position="1820"/>
    </location>
</feature>
<keyword evidence="5" id="KW-0175">Coiled coil</keyword>
<evidence type="ECO:0000256" key="4">
    <source>
        <dbReference type="PROSITE-ProRule" id="PRU00047"/>
    </source>
</evidence>
<dbReference type="InterPro" id="IPR001878">
    <property type="entry name" value="Znf_CCHC"/>
</dbReference>
<dbReference type="PROSITE" id="PS50158">
    <property type="entry name" value="ZF_CCHC"/>
    <property type="match status" value="1"/>
</dbReference>
<organism evidence="10 11">
    <name type="scientific">Aedes albopictus</name>
    <name type="common">Asian tiger mosquito</name>
    <name type="synonym">Stegomyia albopicta</name>
    <dbReference type="NCBI Taxonomy" id="7160"/>
    <lineage>
        <taxon>Eukaryota</taxon>
        <taxon>Metazoa</taxon>
        <taxon>Ecdysozoa</taxon>
        <taxon>Arthropoda</taxon>
        <taxon>Hexapoda</taxon>
        <taxon>Insecta</taxon>
        <taxon>Pterygota</taxon>
        <taxon>Neoptera</taxon>
        <taxon>Endopterygota</taxon>
        <taxon>Diptera</taxon>
        <taxon>Nematocera</taxon>
        <taxon>Culicoidea</taxon>
        <taxon>Culicidae</taxon>
        <taxon>Culicinae</taxon>
        <taxon>Aedini</taxon>
        <taxon>Aedes</taxon>
        <taxon>Stegomyia</taxon>
    </lineage>
</organism>
<dbReference type="Pfam" id="PF00628">
    <property type="entry name" value="PHD"/>
    <property type="match status" value="1"/>
</dbReference>
<feature type="region of interest" description="Disordered" evidence="6">
    <location>
        <begin position="132"/>
        <end position="161"/>
    </location>
</feature>
<dbReference type="RefSeq" id="XP_062699328.1">
    <property type="nucleotide sequence ID" value="XM_062843344.1"/>
</dbReference>
<dbReference type="Proteomes" id="UP000069940">
    <property type="component" value="Unassembled WGS sequence"/>
</dbReference>
<evidence type="ECO:0000256" key="6">
    <source>
        <dbReference type="SAM" id="MobiDB-lite"/>
    </source>
</evidence>
<dbReference type="InterPro" id="IPR041588">
    <property type="entry name" value="Integrase_H2C2"/>
</dbReference>
<sequence length="1962" mass="220518">MSEPHTPEVEVEPACNYAACEHPDKAGEFVQCDKCGSWWHFTCAGVTGSIADRAWSCSKCTTTSIISPGGEGSASALARNLTLLRERHEREKKRMELELQRKFLDEQQRLLDISAAEDVGSTGSRVLNDWLNGHEGEEGAVGGTANPPAASQIQPPGIPKEPDAVQVIKDLQAQLAHYQRASVMPPPPQNQLSELNRQLELCRAQLEKLNIPDSRPAAGRPNATSTPPFNDPCVPFNTERPLQLPRLFSQGVVPKHIPRQAVSRPEPVPLDSSVPPAFAELRRPPIAHPVNSSGIEGSNNSVGNPQYRRLGNYVPPIVGPTQQQLAARQSLGRDLPVFSGNPADWPIFISNYNYTTAACGFTDGENMLRLQRCLKGAALESVRSRLVLPAATPQVIETLRMRYGRPELLINALLEKVRSIPAPRSDRLDGLIEFGVAVQSLCDHIEAANEHDHLSNPSLVQELVSKLPADQKLMWAGYKRGVPIVNLKTFSDYMMEVVQDASSVISFEPEVRKPAKKVTSKGFINSHNADVPEEASGPKVAKQRECMVCSKSGHYVKECGIFKAYTVDERWRKVRALGLCQNCLFGHGRRSCRIASRCNVDGCQLRHHSLLHSAQRLTQVVENHTHQLMGSKVLFRIIPVTLHGPAGAIDTFAFLDEGSSLTLIESELANQLGVHGHSRSLCLRWTGNTSRVEHKSQAVTAVISGSSMKQRYTLRDAQTVESLNLPTQTFLFDEALRQFGHLKGLPIQSYHNAKPKILIGVDNLRLAVPLRIKEGLGSDLIATKTRLGWCVYGRQQGKTRSEYSLHICECSCDDKLQDSLKEFYAIEEVGVKPPEAIMSNDDRRAWDLMKTITKRVGNRYETGLLWIKDDIEFPQSYGMAVRRLQCLERRMERNPKLKENLHRQIAEYQEKAYAHKVTPGELSKVDAKKIWFLPIGAVINPKKPDKVRIVLDAAAKVKGMSLNSFLLKGPDQLVSLLAVFFNFRLFAVAVTADIREMFHQLRIRQVDKYAQCFLWRAAPTDEPETYVMDVAIFGAACSPALAQYAKNTNAIEHADRFPRAAQGILKSTYVDDYLDSFGSVEEAKKIATEVRMINEHGGFDLRNWRSNSRAVMEHMGETEVTHEQKICLSEDRRPNASLETERVLGMLWDPSKDELFFCTRMNDETTSLINEGARPTKRQILRCVMSLFDPLGLLSPFVIHGKILVQDLWRAGLEWDEPVGDGAFLRWRKWIDAMEWVATIRIPRCYFALATECTYYNAQLHAFADASPSAYSCAVYLRIVGQDGIVQCTLVAAKAKVAPLKPLSVPRLELQACVLAARLIKFVETNHPIVVAKRFLWTDSRTAYSWIRADPRNYRPFVAHRVGEILETTQSNEWRWLPSEENPADEATKWGSCPYVNADSQWFSSSRIMYQPEEQWPDPAVPHVDIEDEIRPCVLHHVEVHHIIEYERFSKWERLRNTMVYVLRFRNNIDKRRLRTVGSPSQQELKTAEEAIIRMVQLEAYPDEVAIIGKNSSLPREKQQHLHKSSSIHKLVPFMDECGILRQNSRIAAAEQAAFGLRFPMILPKQHLVTKLIVEHHHRRFRHAFAETVVNELRQTYAIPKLRSLVRLVSRACLICQLKKSRPAVPPMAPLPPARLAAFVRPFSYVGVDYFGPLLVKLGRSNAKRWIALFTCLTVRAIHLEVAFNLSTDSCISCVRRFVCRRGSPIEFISDNGTNFRGADRILRNQINSGLTATFTNSCTKWSFNPPGAPHMGGAWERLVRSVKSGMEGAYSEGKLDDEGLQTLILEIESIVNGRPLTYLPLESAESEALTPNHFLLGSSMGTKVPSVEIPTALQVRGSYDMIQRQLNHFWVRWVKEYLPVIRRQPKWFLETKPVRKGDLVLIADEGSRNGWIRGMVQEVTEGIDGRIRQATVKTSSGILRRPVSKLAVLDVINGSAVSEDVQMHSGEDVDNKSVEMATLVA</sequence>
<dbReference type="PROSITE" id="PS50016">
    <property type="entry name" value="ZF_PHD_2"/>
    <property type="match status" value="1"/>
</dbReference>
<dbReference type="Gene3D" id="3.30.40.10">
    <property type="entry name" value="Zinc/RING finger domain, C3HC4 (zinc finger)"/>
    <property type="match status" value="1"/>
</dbReference>
<dbReference type="SUPFAM" id="SSF56672">
    <property type="entry name" value="DNA/RNA polymerases"/>
    <property type="match status" value="1"/>
</dbReference>
<dbReference type="InterPro" id="IPR012337">
    <property type="entry name" value="RNaseH-like_sf"/>
</dbReference>
<dbReference type="InterPro" id="IPR011011">
    <property type="entry name" value="Znf_FYVE_PHD"/>
</dbReference>
<dbReference type="Pfam" id="PF03564">
    <property type="entry name" value="DUF1759"/>
    <property type="match status" value="1"/>
</dbReference>
<dbReference type="InterPro" id="IPR040676">
    <property type="entry name" value="DUF5641"/>
</dbReference>
<evidence type="ECO:0000256" key="1">
    <source>
        <dbReference type="ARBA" id="ARBA00022723"/>
    </source>
</evidence>
<feature type="domain" description="CCHC-type" evidence="8">
    <location>
        <begin position="546"/>
        <end position="559"/>
    </location>
</feature>
<evidence type="ECO:0000313" key="10">
    <source>
        <dbReference type="EnsemblMetazoa" id="AALFPA23_007357.P9753"/>
    </source>
</evidence>
<evidence type="ECO:0000256" key="3">
    <source>
        <dbReference type="ARBA" id="ARBA00022833"/>
    </source>
</evidence>
<keyword evidence="11" id="KW-1185">Reference proteome</keyword>
<dbReference type="RefSeq" id="XP_062699327.1">
    <property type="nucleotide sequence ID" value="XM_062843343.1"/>
</dbReference>
<evidence type="ECO:0000256" key="5">
    <source>
        <dbReference type="SAM" id="Coils"/>
    </source>
</evidence>
<proteinExistence type="predicted"/>
<evidence type="ECO:0000259" key="8">
    <source>
        <dbReference type="PROSITE" id="PS50158"/>
    </source>
</evidence>
<dbReference type="SUPFAM" id="SSF53098">
    <property type="entry name" value="Ribonuclease H-like"/>
    <property type="match status" value="1"/>
</dbReference>
<dbReference type="SUPFAM" id="SSF57903">
    <property type="entry name" value="FYVE/PHD zinc finger"/>
    <property type="match status" value="1"/>
</dbReference>
<dbReference type="Gene3D" id="3.30.420.10">
    <property type="entry name" value="Ribonuclease H-like superfamily/Ribonuclease H"/>
    <property type="match status" value="1"/>
</dbReference>
<evidence type="ECO:0000313" key="11">
    <source>
        <dbReference type="Proteomes" id="UP000069940"/>
    </source>
</evidence>
<keyword evidence="3" id="KW-0862">Zinc</keyword>
<protein>
    <recommendedName>
        <fullName evidence="12">Endonuclease</fullName>
    </recommendedName>
</protein>
<feature type="coiled-coil region" evidence="5">
    <location>
        <begin position="74"/>
        <end position="105"/>
    </location>
</feature>
<dbReference type="GeneID" id="134284472"/>
<dbReference type="Pfam" id="PF17921">
    <property type="entry name" value="Integrase_H2C2"/>
    <property type="match status" value="1"/>
</dbReference>